<dbReference type="NCBIfam" id="TIGR00260">
    <property type="entry name" value="thrC"/>
    <property type="match status" value="1"/>
</dbReference>
<comment type="cofactor">
    <cofactor evidence="1 12">
        <name>pyridoxal 5'-phosphate</name>
        <dbReference type="ChEBI" id="CHEBI:597326"/>
    </cofactor>
</comment>
<dbReference type="PANTHER" id="PTHR48078:SF6">
    <property type="entry name" value="L-THREONINE DEHYDRATASE CATABOLIC TDCB"/>
    <property type="match status" value="1"/>
</dbReference>
<dbReference type="GO" id="GO:0009088">
    <property type="term" value="P:threonine biosynthetic process"/>
    <property type="evidence" value="ECO:0007669"/>
    <property type="project" value="UniProtKB-UniRule"/>
</dbReference>
<feature type="modified residue" description="N6-(pyridoxal phosphate)lysine" evidence="12">
    <location>
        <position position="121"/>
    </location>
</feature>
<evidence type="ECO:0000256" key="4">
    <source>
        <dbReference type="ARBA" id="ARBA00013028"/>
    </source>
</evidence>
<sequence length="406" mass="43459">MPPHIGPLFKSFHIQKGYKERFFSGHGRFGDNPYLKCISCGATYAQDYRLYRCPKCGGLLDVVVPGKYWAPKGRGLWRYATMLPLRDGVSLGEGQTPLVKSNLDGHLYVKFEGANPTGSFKDRGMALGVTVAKESGASKVVVASTGNTAASAAAYAARAGLKCYVVLPRGNVARGKLMQAALHGAELLMVSGLFDKALEYVVTHGTRYAYPLNSFNPWRLEGQKTLAFEVYEELGCPDYVVVPVGNAGNIAAIWKGFKELGELGLCKKLPKMVGVQAEGAAPLANAWQRGLKEPLFIDEPETVATAIKIGKPINWPKAMAAVRESGGFFIAVSDGEILKAQRLLASRDGIGAEPAGAASVAAALKLKLNGTVVAVVTGHALKDPDAVEINAREVRNAEELVELLEK</sequence>
<evidence type="ECO:0000256" key="2">
    <source>
        <dbReference type="ARBA" id="ARBA00004979"/>
    </source>
</evidence>
<dbReference type="Gene3D" id="3.40.50.1100">
    <property type="match status" value="2"/>
</dbReference>
<dbReference type="Pfam" id="PF00291">
    <property type="entry name" value="PALP"/>
    <property type="match status" value="1"/>
</dbReference>
<evidence type="ECO:0000256" key="12">
    <source>
        <dbReference type="PIRSR" id="PIRSR604450-51"/>
    </source>
</evidence>
<dbReference type="InterPro" id="IPR036052">
    <property type="entry name" value="TrpB-like_PALP_sf"/>
</dbReference>
<dbReference type="GO" id="GO:0003941">
    <property type="term" value="F:L-serine ammonia-lyase activity"/>
    <property type="evidence" value="ECO:0007669"/>
    <property type="project" value="TreeGrafter"/>
</dbReference>
<evidence type="ECO:0000256" key="10">
    <source>
        <dbReference type="ARBA" id="ARBA00049144"/>
    </source>
</evidence>
<evidence type="ECO:0000256" key="11">
    <source>
        <dbReference type="NCBIfam" id="TIGR00260"/>
    </source>
</evidence>
<dbReference type="KEGG" id="tne:Tneu_1839"/>
<evidence type="ECO:0000256" key="7">
    <source>
        <dbReference type="ARBA" id="ARBA00022697"/>
    </source>
</evidence>
<dbReference type="OrthoDB" id="6371at2157"/>
<organism evidence="14 15">
    <name type="scientific">Pyrobaculum neutrophilum (strain DSM 2338 / JCM 9278 / NBRC 100436 / V24Sta)</name>
    <name type="common">Thermoproteus neutrophilus</name>
    <dbReference type="NCBI Taxonomy" id="444157"/>
    <lineage>
        <taxon>Archaea</taxon>
        <taxon>Thermoproteota</taxon>
        <taxon>Thermoprotei</taxon>
        <taxon>Thermoproteales</taxon>
        <taxon>Thermoproteaceae</taxon>
        <taxon>Pyrobaculum</taxon>
    </lineage>
</organism>
<dbReference type="FunFam" id="3.40.50.1100:FF:000014">
    <property type="entry name" value="Threonine synthase"/>
    <property type="match status" value="1"/>
</dbReference>
<protein>
    <recommendedName>
        <fullName evidence="5 11">Threonine synthase</fullName>
        <ecNumber evidence="4 11">4.2.3.1</ecNumber>
    </recommendedName>
</protein>
<dbReference type="eggNOG" id="arCOG01434">
    <property type="taxonomic scope" value="Archaea"/>
</dbReference>
<keyword evidence="8 12" id="KW-0663">Pyridoxal phosphate</keyword>
<dbReference type="STRING" id="444157.Tneu_1839"/>
<dbReference type="GO" id="GO:0009097">
    <property type="term" value="P:isoleucine biosynthetic process"/>
    <property type="evidence" value="ECO:0007669"/>
    <property type="project" value="TreeGrafter"/>
</dbReference>
<dbReference type="GO" id="GO:0004795">
    <property type="term" value="F:threonine synthase activity"/>
    <property type="evidence" value="ECO:0007669"/>
    <property type="project" value="UniProtKB-UniRule"/>
</dbReference>
<dbReference type="RefSeq" id="WP_012351175.1">
    <property type="nucleotide sequence ID" value="NC_010525.1"/>
</dbReference>
<evidence type="ECO:0000256" key="1">
    <source>
        <dbReference type="ARBA" id="ARBA00001933"/>
    </source>
</evidence>
<reference evidence="14" key="1">
    <citation type="submission" date="2008-03" db="EMBL/GenBank/DDBJ databases">
        <title>Complete sequence of Thermoproteus neutrophilus V24Sta.</title>
        <authorList>
            <consortium name="US DOE Joint Genome Institute"/>
            <person name="Copeland A."/>
            <person name="Lucas S."/>
            <person name="Lapidus A."/>
            <person name="Glavina del Rio T."/>
            <person name="Dalin E."/>
            <person name="Tice H."/>
            <person name="Bruce D."/>
            <person name="Goodwin L."/>
            <person name="Pitluck S."/>
            <person name="Sims D."/>
            <person name="Brettin T."/>
            <person name="Detter J.C."/>
            <person name="Han C."/>
            <person name="Kuske C.R."/>
            <person name="Schmutz J."/>
            <person name="Larimer F."/>
            <person name="Land M."/>
            <person name="Hauser L."/>
            <person name="Kyrpides N."/>
            <person name="Mikhailova N."/>
            <person name="Biddle J.F."/>
            <person name="Zhang Z."/>
            <person name="Fitz-Gibbon S.T."/>
            <person name="Lowe T.M."/>
            <person name="Saltikov C."/>
            <person name="House C.H."/>
            <person name="Richardson P."/>
        </authorList>
    </citation>
    <scope>NUCLEOTIDE SEQUENCE [LARGE SCALE GENOMIC DNA]</scope>
    <source>
        <strain evidence="14">V24Sta</strain>
    </source>
</reference>
<evidence type="ECO:0000256" key="6">
    <source>
        <dbReference type="ARBA" id="ARBA00022605"/>
    </source>
</evidence>
<gene>
    <name evidence="14" type="ordered locus">Tneu_1839</name>
</gene>
<accession>B1YB56</accession>
<dbReference type="PROSITE" id="PS00165">
    <property type="entry name" value="DEHYDRATASE_SER_THR"/>
    <property type="match status" value="1"/>
</dbReference>
<keyword evidence="6" id="KW-0028">Amino-acid biosynthesis</keyword>
<evidence type="ECO:0000256" key="9">
    <source>
        <dbReference type="ARBA" id="ARBA00023239"/>
    </source>
</evidence>
<dbReference type="GO" id="GO:0004794">
    <property type="term" value="F:threonine deaminase activity"/>
    <property type="evidence" value="ECO:0007669"/>
    <property type="project" value="TreeGrafter"/>
</dbReference>
<dbReference type="HOGENOM" id="CLU_028142_4_1_2"/>
<dbReference type="CDD" id="cd01563">
    <property type="entry name" value="Thr-synth_1"/>
    <property type="match status" value="1"/>
</dbReference>
<dbReference type="GO" id="GO:0006565">
    <property type="term" value="P:L-serine catabolic process"/>
    <property type="evidence" value="ECO:0007669"/>
    <property type="project" value="TreeGrafter"/>
</dbReference>
<feature type="domain" description="Tryptophan synthase beta chain-like PALP" evidence="13">
    <location>
        <begin position="89"/>
        <end position="378"/>
    </location>
</feature>
<evidence type="ECO:0000259" key="13">
    <source>
        <dbReference type="Pfam" id="PF00291"/>
    </source>
</evidence>
<dbReference type="GeneID" id="6164755"/>
<dbReference type="InterPro" id="IPR004450">
    <property type="entry name" value="Thr_synthase-like"/>
</dbReference>
<dbReference type="EC" id="4.2.3.1" evidence="4 11"/>
<evidence type="ECO:0000256" key="8">
    <source>
        <dbReference type="ARBA" id="ARBA00022898"/>
    </source>
</evidence>
<dbReference type="PANTHER" id="PTHR48078">
    <property type="entry name" value="THREONINE DEHYDRATASE, MITOCHONDRIAL-RELATED"/>
    <property type="match status" value="1"/>
</dbReference>
<keyword evidence="15" id="KW-1185">Reference proteome</keyword>
<dbReference type="EMBL" id="CP001014">
    <property type="protein sequence ID" value="ACB40756.1"/>
    <property type="molecule type" value="Genomic_DNA"/>
</dbReference>
<evidence type="ECO:0000256" key="5">
    <source>
        <dbReference type="ARBA" id="ARBA00018679"/>
    </source>
</evidence>
<dbReference type="UniPathway" id="UPA00050">
    <property type="reaction ID" value="UER00065"/>
</dbReference>
<comment type="pathway">
    <text evidence="2">Amino-acid biosynthesis; L-threonine biosynthesis; L-threonine from L-aspartate: step 5/5.</text>
</comment>
<dbReference type="InterPro" id="IPR050147">
    <property type="entry name" value="Ser/Thr_Dehydratase"/>
</dbReference>
<proteinExistence type="inferred from homology"/>
<evidence type="ECO:0000256" key="3">
    <source>
        <dbReference type="ARBA" id="ARBA00005517"/>
    </source>
</evidence>
<dbReference type="GO" id="GO:0006567">
    <property type="term" value="P:L-threonine catabolic process"/>
    <property type="evidence" value="ECO:0007669"/>
    <property type="project" value="TreeGrafter"/>
</dbReference>
<dbReference type="AlphaFoldDB" id="B1YB56"/>
<comment type="catalytic activity">
    <reaction evidence="10">
        <text>O-phospho-L-homoserine + H2O = L-threonine + phosphate</text>
        <dbReference type="Rhea" id="RHEA:10840"/>
        <dbReference type="ChEBI" id="CHEBI:15377"/>
        <dbReference type="ChEBI" id="CHEBI:43474"/>
        <dbReference type="ChEBI" id="CHEBI:57590"/>
        <dbReference type="ChEBI" id="CHEBI:57926"/>
        <dbReference type="EC" id="4.2.3.1"/>
    </reaction>
</comment>
<keyword evidence="7" id="KW-0791">Threonine biosynthesis</keyword>
<dbReference type="InterPro" id="IPR000634">
    <property type="entry name" value="Ser/Thr_deHydtase_PyrdxlP-BS"/>
</dbReference>
<keyword evidence="9" id="KW-0456">Lyase</keyword>
<dbReference type="Proteomes" id="UP000001694">
    <property type="component" value="Chromosome"/>
</dbReference>
<evidence type="ECO:0000313" key="14">
    <source>
        <dbReference type="EMBL" id="ACB40756.1"/>
    </source>
</evidence>
<evidence type="ECO:0000313" key="15">
    <source>
        <dbReference type="Proteomes" id="UP000001694"/>
    </source>
</evidence>
<dbReference type="InterPro" id="IPR001926">
    <property type="entry name" value="TrpB-like_PALP"/>
</dbReference>
<name>B1YB56_PYRNV</name>
<dbReference type="SUPFAM" id="SSF53686">
    <property type="entry name" value="Tryptophan synthase beta subunit-like PLP-dependent enzymes"/>
    <property type="match status" value="1"/>
</dbReference>
<dbReference type="GO" id="GO:0030170">
    <property type="term" value="F:pyridoxal phosphate binding"/>
    <property type="evidence" value="ECO:0007669"/>
    <property type="project" value="InterPro"/>
</dbReference>
<comment type="similarity">
    <text evidence="3">Belongs to the threonine synthase family.</text>
</comment>